<keyword evidence="10" id="KW-1185">Reference proteome</keyword>
<keyword evidence="3 5" id="KW-0663">Pyridoxal phosphate</keyword>
<dbReference type="EC" id="5.1.1.1" evidence="5"/>
<dbReference type="AlphaFoldDB" id="A0A6I2ML21"/>
<evidence type="ECO:0000256" key="2">
    <source>
        <dbReference type="ARBA" id="ARBA00001933"/>
    </source>
</evidence>
<feature type="binding site" evidence="5 7">
    <location>
        <position position="313"/>
    </location>
    <ligand>
        <name>substrate</name>
    </ligand>
</feature>
<dbReference type="GO" id="GO:0030632">
    <property type="term" value="P:D-alanine biosynthetic process"/>
    <property type="evidence" value="ECO:0007669"/>
    <property type="project" value="UniProtKB-UniRule"/>
</dbReference>
<dbReference type="Gene3D" id="3.20.20.10">
    <property type="entry name" value="Alanine racemase"/>
    <property type="match status" value="1"/>
</dbReference>
<dbReference type="InterPro" id="IPR009006">
    <property type="entry name" value="Ala_racemase/Decarboxylase_C"/>
</dbReference>
<dbReference type="InterPro" id="IPR001608">
    <property type="entry name" value="Ala_racemase_N"/>
</dbReference>
<accession>A0A6I2ML21</accession>
<evidence type="ECO:0000313" key="9">
    <source>
        <dbReference type="EMBL" id="MRX56553.1"/>
    </source>
</evidence>
<dbReference type="InterPro" id="IPR011079">
    <property type="entry name" value="Ala_racemase_C"/>
</dbReference>
<dbReference type="CDD" id="cd00430">
    <property type="entry name" value="PLPDE_III_AR"/>
    <property type="match status" value="1"/>
</dbReference>
<evidence type="ECO:0000256" key="6">
    <source>
        <dbReference type="PIRSR" id="PIRSR600821-50"/>
    </source>
</evidence>
<dbReference type="PROSITE" id="PS00395">
    <property type="entry name" value="ALANINE_RACEMASE"/>
    <property type="match status" value="1"/>
</dbReference>
<reference evidence="9 10" key="1">
    <citation type="submission" date="2019-11" db="EMBL/GenBank/DDBJ databases">
        <title>Bacillus idriensis genome.</title>
        <authorList>
            <person name="Konopka E.N."/>
            <person name="Newman J.D."/>
        </authorList>
    </citation>
    <scope>NUCLEOTIDE SEQUENCE [LARGE SCALE GENOMIC DNA]</scope>
    <source>
        <strain evidence="9 10">DSM 19097</strain>
    </source>
</reference>
<evidence type="ECO:0000256" key="1">
    <source>
        <dbReference type="ARBA" id="ARBA00000316"/>
    </source>
</evidence>
<evidence type="ECO:0000256" key="7">
    <source>
        <dbReference type="PIRSR" id="PIRSR600821-52"/>
    </source>
</evidence>
<comment type="catalytic activity">
    <reaction evidence="1 5">
        <text>L-alanine = D-alanine</text>
        <dbReference type="Rhea" id="RHEA:20249"/>
        <dbReference type="ChEBI" id="CHEBI:57416"/>
        <dbReference type="ChEBI" id="CHEBI:57972"/>
        <dbReference type="EC" id="5.1.1.1"/>
    </reaction>
</comment>
<proteinExistence type="inferred from homology"/>
<comment type="pathway">
    <text evidence="5">Amino-acid biosynthesis; D-alanine biosynthesis; D-alanine from L-alanine: step 1/1.</text>
</comment>
<dbReference type="Pfam" id="PF00842">
    <property type="entry name" value="Ala_racemase_C"/>
    <property type="match status" value="1"/>
</dbReference>
<feature type="domain" description="Alanine racemase C-terminal" evidence="8">
    <location>
        <begin position="245"/>
        <end position="370"/>
    </location>
</feature>
<protein>
    <recommendedName>
        <fullName evidence="5">Alanine racemase</fullName>
        <ecNumber evidence="5">5.1.1.1</ecNumber>
    </recommendedName>
</protein>
<dbReference type="GO" id="GO:0005829">
    <property type="term" value="C:cytosol"/>
    <property type="evidence" value="ECO:0007669"/>
    <property type="project" value="TreeGrafter"/>
</dbReference>
<feature type="active site" description="Proton acceptor; specific for L-alanine" evidence="5">
    <location>
        <position position="266"/>
    </location>
</feature>
<dbReference type="InterPro" id="IPR000821">
    <property type="entry name" value="Ala_racemase"/>
</dbReference>
<dbReference type="HAMAP" id="MF_01201">
    <property type="entry name" value="Ala_racemase"/>
    <property type="match status" value="1"/>
</dbReference>
<dbReference type="InterPro" id="IPR029066">
    <property type="entry name" value="PLP-binding_barrel"/>
</dbReference>
<feature type="modified residue" description="N6-(pyridoxal phosphate)lysine" evidence="5 6">
    <location>
        <position position="40"/>
    </location>
</feature>
<dbReference type="UniPathway" id="UPA00042">
    <property type="reaction ID" value="UER00497"/>
</dbReference>
<keyword evidence="4 5" id="KW-0413">Isomerase</keyword>
<dbReference type="SMART" id="SM01005">
    <property type="entry name" value="Ala_racemase_C"/>
    <property type="match status" value="1"/>
</dbReference>
<evidence type="ECO:0000256" key="5">
    <source>
        <dbReference type="HAMAP-Rule" id="MF_01201"/>
    </source>
</evidence>
<dbReference type="FunFam" id="3.20.20.10:FF:000002">
    <property type="entry name" value="Alanine racemase"/>
    <property type="match status" value="1"/>
</dbReference>
<sequence>MGNSFYRDTWAEIDLDAIYSNVKSMKKHIGENTQLIAVVKANAYGHGDTEVAKAALEAGAGMLAVAFLDEALVLRDAGFEAPILVMGASRPKDVQIAVDQNIILTAPSFEWLTEAEKNVHKGTLSVHLKIDTGMGRLGVRSEEDLQQAFKFTEGNPGVKIEGVFTHFATADELDTAYFNKQYAVFTSMARMAAQYDGVMIHCGNSATGLRFPEKLVHAVRLGISMYGLSPSMEIKPELPYELKEAFSLHSKLVHVKKISKGEKVSYGATYTAEEDEWIGTIPIGYADGWVRRLRESDVLIDGERMPIVGRICMDQCMVKLSSYKEIGTKVTLIGRQKDECISVDEVAERLETINYEVPCTITLRVPRMFLKNKSIIEVRNSLFCGMKKVTDCPE</sequence>
<dbReference type="Proteomes" id="UP000441585">
    <property type="component" value="Unassembled WGS sequence"/>
</dbReference>
<evidence type="ECO:0000313" key="10">
    <source>
        <dbReference type="Proteomes" id="UP000441585"/>
    </source>
</evidence>
<dbReference type="InterPro" id="IPR020622">
    <property type="entry name" value="Ala_racemase_pyridoxalP-BS"/>
</dbReference>
<evidence type="ECO:0000256" key="4">
    <source>
        <dbReference type="ARBA" id="ARBA00023235"/>
    </source>
</evidence>
<feature type="binding site" evidence="5 7">
    <location>
        <position position="136"/>
    </location>
    <ligand>
        <name>substrate</name>
    </ligand>
</feature>
<dbReference type="PRINTS" id="PR00992">
    <property type="entry name" value="ALARACEMASE"/>
</dbReference>
<comment type="function">
    <text evidence="5">Catalyzes the interconversion of L-alanine and D-alanine. May also act on other amino acids.</text>
</comment>
<comment type="cofactor">
    <cofactor evidence="2 5 6">
        <name>pyridoxal 5'-phosphate</name>
        <dbReference type="ChEBI" id="CHEBI:597326"/>
    </cofactor>
</comment>
<comment type="caution">
    <text evidence="9">The sequence shown here is derived from an EMBL/GenBank/DDBJ whole genome shotgun (WGS) entry which is preliminary data.</text>
</comment>
<feature type="active site" description="Proton acceptor; specific for D-alanine" evidence="5">
    <location>
        <position position="40"/>
    </location>
</feature>
<dbReference type="SUPFAM" id="SSF51419">
    <property type="entry name" value="PLP-binding barrel"/>
    <property type="match status" value="1"/>
</dbReference>
<organism evidence="9 10">
    <name type="scientific">Metabacillus idriensis</name>
    <dbReference type="NCBI Taxonomy" id="324768"/>
    <lineage>
        <taxon>Bacteria</taxon>
        <taxon>Bacillati</taxon>
        <taxon>Bacillota</taxon>
        <taxon>Bacilli</taxon>
        <taxon>Bacillales</taxon>
        <taxon>Bacillaceae</taxon>
        <taxon>Metabacillus</taxon>
    </lineage>
</organism>
<evidence type="ECO:0000259" key="8">
    <source>
        <dbReference type="SMART" id="SM01005"/>
    </source>
</evidence>
<dbReference type="NCBIfam" id="TIGR00492">
    <property type="entry name" value="alr"/>
    <property type="match status" value="1"/>
</dbReference>
<dbReference type="GO" id="GO:0009252">
    <property type="term" value="P:peptidoglycan biosynthetic process"/>
    <property type="evidence" value="ECO:0007669"/>
    <property type="project" value="TreeGrafter"/>
</dbReference>
<comment type="similarity">
    <text evidence="5">Belongs to the alanine racemase family.</text>
</comment>
<dbReference type="SUPFAM" id="SSF50621">
    <property type="entry name" value="Alanine racemase C-terminal domain-like"/>
    <property type="match status" value="1"/>
</dbReference>
<dbReference type="Pfam" id="PF01168">
    <property type="entry name" value="Ala_racemase_N"/>
    <property type="match status" value="1"/>
</dbReference>
<dbReference type="RefSeq" id="WP_154319544.1">
    <property type="nucleotide sequence ID" value="NZ_CAJGAA010000011.1"/>
</dbReference>
<dbReference type="EMBL" id="WKKF01000013">
    <property type="protein sequence ID" value="MRX56553.1"/>
    <property type="molecule type" value="Genomic_DNA"/>
</dbReference>
<gene>
    <name evidence="9" type="ORF">GJU41_21630</name>
</gene>
<dbReference type="FunFam" id="2.40.37.10:FF:000006">
    <property type="entry name" value="Alanine racemase"/>
    <property type="match status" value="1"/>
</dbReference>
<evidence type="ECO:0000256" key="3">
    <source>
        <dbReference type="ARBA" id="ARBA00022898"/>
    </source>
</evidence>
<dbReference type="PANTHER" id="PTHR30511">
    <property type="entry name" value="ALANINE RACEMASE"/>
    <property type="match status" value="1"/>
</dbReference>
<dbReference type="GO" id="GO:0030170">
    <property type="term" value="F:pyridoxal phosphate binding"/>
    <property type="evidence" value="ECO:0007669"/>
    <property type="project" value="UniProtKB-UniRule"/>
</dbReference>
<dbReference type="GO" id="GO:0008784">
    <property type="term" value="F:alanine racemase activity"/>
    <property type="evidence" value="ECO:0007669"/>
    <property type="project" value="UniProtKB-UniRule"/>
</dbReference>
<dbReference type="Gene3D" id="2.40.37.10">
    <property type="entry name" value="Lyase, Ornithine Decarboxylase, Chain A, domain 1"/>
    <property type="match status" value="1"/>
</dbReference>
<dbReference type="PANTHER" id="PTHR30511:SF0">
    <property type="entry name" value="ALANINE RACEMASE, CATABOLIC-RELATED"/>
    <property type="match status" value="1"/>
</dbReference>
<name>A0A6I2ML21_9BACI</name>